<dbReference type="Gene3D" id="1.10.510.10">
    <property type="entry name" value="Transferase(Phosphotransferase) domain 1"/>
    <property type="match status" value="1"/>
</dbReference>
<dbReference type="SUPFAM" id="SSF56112">
    <property type="entry name" value="Protein kinase-like (PK-like)"/>
    <property type="match status" value="1"/>
</dbReference>
<name>A0A514LJQ3_9BACI</name>
<feature type="domain" description="Protein kinase" evidence="1">
    <location>
        <begin position="14"/>
        <end position="270"/>
    </location>
</feature>
<dbReference type="KEGG" id="sale:EPH95_13590"/>
<dbReference type="InterPro" id="IPR000719">
    <property type="entry name" value="Prot_kinase_dom"/>
</dbReference>
<dbReference type="RefSeq" id="WP_142090603.1">
    <property type="nucleotide sequence ID" value="NZ_CP035485.1"/>
</dbReference>
<keyword evidence="3" id="KW-1185">Reference proteome</keyword>
<sequence>MIWHEMDGISFALKEKHDFRWLKKFGKVFTVFDDQASGNLCFGVTSTGGKRFIKYAGAQPIRYSGEPDAAVERLKRAKLNYEFLKHPSLIRLIHHEEVNHGYVLQFDWTDGKNMRHLNIDHLSFQERLNILDTIFTFHTYVEKKNFVSVGFYDGSLIYNKDAGKVKVCDIDHYKKAPFTNETVRTLGSRHFMAPEEFQTGEVLDERTNVYRMGAAAFLFLGKDPNLAESPIHKVAKRATSTQKEHRFQTVKAFHEVWNKALEVTMEVWGY</sequence>
<dbReference type="Proteomes" id="UP000319756">
    <property type="component" value="Chromosome"/>
</dbReference>
<proteinExistence type="predicted"/>
<dbReference type="GO" id="GO:0005524">
    <property type="term" value="F:ATP binding"/>
    <property type="evidence" value="ECO:0007669"/>
    <property type="project" value="InterPro"/>
</dbReference>
<reference evidence="3" key="1">
    <citation type="submission" date="2019-01" db="EMBL/GenBank/DDBJ databases">
        <title>Genomic analysis of Salicibibacter sp. NKC3-5.</title>
        <authorList>
            <person name="Oh Y.J."/>
        </authorList>
    </citation>
    <scope>NUCLEOTIDE SEQUENCE [LARGE SCALE GENOMIC DNA]</scope>
    <source>
        <strain evidence="3">NKC3-5</strain>
    </source>
</reference>
<evidence type="ECO:0000259" key="1">
    <source>
        <dbReference type="PROSITE" id="PS50011"/>
    </source>
</evidence>
<dbReference type="OrthoDB" id="334783at2"/>
<dbReference type="AlphaFoldDB" id="A0A514LJQ3"/>
<dbReference type="PROSITE" id="PS50011">
    <property type="entry name" value="PROTEIN_KINASE_DOM"/>
    <property type="match status" value="1"/>
</dbReference>
<gene>
    <name evidence="2" type="ORF">EPH95_13590</name>
</gene>
<dbReference type="InterPro" id="IPR011009">
    <property type="entry name" value="Kinase-like_dom_sf"/>
</dbReference>
<protein>
    <submittedName>
        <fullName evidence="2">Serine/threonine protein kinase</fullName>
    </submittedName>
</protein>
<dbReference type="EMBL" id="CP035485">
    <property type="protein sequence ID" value="QDI92087.1"/>
    <property type="molecule type" value="Genomic_DNA"/>
</dbReference>
<evidence type="ECO:0000313" key="3">
    <source>
        <dbReference type="Proteomes" id="UP000319756"/>
    </source>
</evidence>
<keyword evidence="2" id="KW-0723">Serine/threonine-protein kinase</keyword>
<keyword evidence="2" id="KW-0418">Kinase</keyword>
<evidence type="ECO:0000313" key="2">
    <source>
        <dbReference type="EMBL" id="QDI92087.1"/>
    </source>
</evidence>
<keyword evidence="2" id="KW-0808">Transferase</keyword>
<accession>A0A514LJQ3</accession>
<organism evidence="2 3">
    <name type="scientific">Salicibibacter halophilus</name>
    <dbReference type="NCBI Taxonomy" id="2502791"/>
    <lineage>
        <taxon>Bacteria</taxon>
        <taxon>Bacillati</taxon>
        <taxon>Bacillota</taxon>
        <taxon>Bacilli</taxon>
        <taxon>Bacillales</taxon>
        <taxon>Bacillaceae</taxon>
        <taxon>Salicibibacter</taxon>
    </lineage>
</organism>
<dbReference type="GO" id="GO:0004674">
    <property type="term" value="F:protein serine/threonine kinase activity"/>
    <property type="evidence" value="ECO:0007669"/>
    <property type="project" value="UniProtKB-KW"/>
</dbReference>